<dbReference type="OrthoDB" id="8001925at2"/>
<reference evidence="2 3" key="1">
    <citation type="submission" date="2019-08" db="EMBL/GenBank/DDBJ databases">
        <title>Pelomicrobium methylotrophicum gen. nov., sp. nov. a moderately thermophilic, facultatively anaerobic, lithoautotrophic and methylotrophic bacterium isolated from a terrestrial mud volcano.</title>
        <authorList>
            <person name="Slobodkina G.B."/>
            <person name="Merkel A.Y."/>
            <person name="Slobodkin A.I."/>
        </authorList>
    </citation>
    <scope>NUCLEOTIDE SEQUENCE [LARGE SCALE GENOMIC DNA]</scope>
    <source>
        <strain evidence="2 3">SM250</strain>
    </source>
</reference>
<name>A0A5C7EVI3_9PROT</name>
<dbReference type="AlphaFoldDB" id="A0A5C7EVI3"/>
<dbReference type="Proteomes" id="UP000321201">
    <property type="component" value="Unassembled WGS sequence"/>
</dbReference>
<evidence type="ECO:0000256" key="1">
    <source>
        <dbReference type="SAM" id="MobiDB-lite"/>
    </source>
</evidence>
<dbReference type="EMBL" id="VPFL01000006">
    <property type="protein sequence ID" value="TXF12357.1"/>
    <property type="molecule type" value="Genomic_DNA"/>
</dbReference>
<dbReference type="Pfam" id="PF07769">
    <property type="entry name" value="PsiF_repeat"/>
    <property type="match status" value="1"/>
</dbReference>
<gene>
    <name evidence="2" type="ORF">FR698_05715</name>
</gene>
<dbReference type="InParanoid" id="A0A5C7EVI3"/>
<proteinExistence type="predicted"/>
<dbReference type="InterPro" id="IPR011690">
    <property type="entry name" value="P_starv_induced_PsiF"/>
</dbReference>
<accession>A0A5C7EVI3</accession>
<dbReference type="FunCoup" id="A0A5C7EVI3">
    <property type="interactions" value="10"/>
</dbReference>
<organism evidence="2 3">
    <name type="scientific">Pelomicrobium methylotrophicum</name>
    <dbReference type="NCBI Taxonomy" id="2602750"/>
    <lineage>
        <taxon>Bacteria</taxon>
        <taxon>Pseudomonadati</taxon>
        <taxon>Pseudomonadota</taxon>
        <taxon>Hydrogenophilia</taxon>
        <taxon>Hydrogenophilia incertae sedis</taxon>
        <taxon>Pelomicrobium</taxon>
    </lineage>
</organism>
<evidence type="ECO:0000313" key="2">
    <source>
        <dbReference type="EMBL" id="TXF12357.1"/>
    </source>
</evidence>
<sequence length="118" mass="12916">MTLASRKLGDDMEKGRHLRRRHGVNSTARPQTPGTRGQISIHNDRKEIEVKHLLLATAVAFSSTVFAADDKPPTPQQQRMADCSKEAKAKGLAGEERKNFMRECLKGSKSTASRGTAG</sequence>
<protein>
    <recommendedName>
        <fullName evidence="4">Phosphate starvation-inducible protein PsiF</fullName>
    </recommendedName>
</protein>
<feature type="compositionally biased region" description="Polar residues" evidence="1">
    <location>
        <begin position="24"/>
        <end position="41"/>
    </location>
</feature>
<evidence type="ECO:0008006" key="4">
    <source>
        <dbReference type="Google" id="ProtNLM"/>
    </source>
</evidence>
<evidence type="ECO:0000313" key="3">
    <source>
        <dbReference type="Proteomes" id="UP000321201"/>
    </source>
</evidence>
<keyword evidence="3" id="KW-1185">Reference proteome</keyword>
<feature type="region of interest" description="Disordered" evidence="1">
    <location>
        <begin position="1"/>
        <end position="41"/>
    </location>
</feature>
<comment type="caution">
    <text evidence="2">The sequence shown here is derived from an EMBL/GenBank/DDBJ whole genome shotgun (WGS) entry which is preliminary data.</text>
</comment>